<feature type="compositionally biased region" description="Polar residues" evidence="1">
    <location>
        <begin position="715"/>
        <end position="728"/>
    </location>
</feature>
<dbReference type="SUPFAM" id="SSF49313">
    <property type="entry name" value="Cadherin-like"/>
    <property type="match status" value="4"/>
</dbReference>
<accession>A0A1B8GLT6</accession>
<feature type="region of interest" description="Disordered" evidence="1">
    <location>
        <begin position="830"/>
        <end position="870"/>
    </location>
</feature>
<evidence type="ECO:0000256" key="3">
    <source>
        <dbReference type="SAM" id="SignalP"/>
    </source>
</evidence>
<dbReference type="AlphaFoldDB" id="A0A1B8GLT6"/>
<feature type="transmembrane region" description="Helical" evidence="2">
    <location>
        <begin position="493"/>
        <end position="514"/>
    </location>
</feature>
<dbReference type="RefSeq" id="XP_018130499.1">
    <property type="nucleotide sequence ID" value="XM_018273656.2"/>
</dbReference>
<evidence type="ECO:0000313" key="5">
    <source>
        <dbReference type="EMBL" id="OBT96766.1"/>
    </source>
</evidence>
<dbReference type="InterPro" id="IPR006644">
    <property type="entry name" value="Cadg"/>
</dbReference>
<feature type="compositionally biased region" description="Polar residues" evidence="1">
    <location>
        <begin position="762"/>
        <end position="772"/>
    </location>
</feature>
<dbReference type="InterPro" id="IPR013783">
    <property type="entry name" value="Ig-like_fold"/>
</dbReference>
<evidence type="ECO:0000313" key="6">
    <source>
        <dbReference type="Proteomes" id="UP000091956"/>
    </source>
</evidence>
<dbReference type="InterPro" id="IPR015919">
    <property type="entry name" value="Cadherin-like_sf"/>
</dbReference>
<dbReference type="OrthoDB" id="41532at2759"/>
<dbReference type="STRING" id="342668.A0A1B8GLT6"/>
<feature type="region of interest" description="Disordered" evidence="1">
    <location>
        <begin position="579"/>
        <end position="632"/>
    </location>
</feature>
<organism evidence="5 6">
    <name type="scientific">Pseudogymnoascus verrucosus</name>
    <dbReference type="NCBI Taxonomy" id="342668"/>
    <lineage>
        <taxon>Eukaryota</taxon>
        <taxon>Fungi</taxon>
        <taxon>Dikarya</taxon>
        <taxon>Ascomycota</taxon>
        <taxon>Pezizomycotina</taxon>
        <taxon>Leotiomycetes</taxon>
        <taxon>Thelebolales</taxon>
        <taxon>Thelebolaceae</taxon>
        <taxon>Pseudogymnoascus</taxon>
    </lineage>
</organism>
<protein>
    <recommendedName>
        <fullName evidence="4">Dystroglycan-type cadherin-like domain-containing protein</fullName>
    </recommendedName>
</protein>
<reference evidence="5 6" key="1">
    <citation type="submission" date="2016-03" db="EMBL/GenBank/DDBJ databases">
        <title>Comparative genomics of Pseudogymnoascus destructans, the fungus causing white-nose syndrome of bats.</title>
        <authorList>
            <person name="Palmer J.M."/>
            <person name="Drees K.P."/>
            <person name="Foster J.T."/>
            <person name="Lindner D.L."/>
        </authorList>
    </citation>
    <scope>NUCLEOTIDE SEQUENCE [LARGE SCALE GENOMIC DNA]</scope>
    <source>
        <strain evidence="5 6">UAMH 10579</strain>
    </source>
</reference>
<name>A0A1B8GLT6_9PEZI</name>
<feature type="domain" description="Dystroglycan-type cadherin-like" evidence="4">
    <location>
        <begin position="33"/>
        <end position="130"/>
    </location>
</feature>
<evidence type="ECO:0000259" key="4">
    <source>
        <dbReference type="SMART" id="SM00736"/>
    </source>
</evidence>
<feature type="region of interest" description="Disordered" evidence="1">
    <location>
        <begin position="696"/>
        <end position="782"/>
    </location>
</feature>
<feature type="compositionally biased region" description="Polar residues" evidence="1">
    <location>
        <begin position="582"/>
        <end position="596"/>
    </location>
</feature>
<keyword evidence="2" id="KW-1133">Transmembrane helix</keyword>
<sequence length="1097" mass="118417">MQLYMHRGHVWRMRAQIACMIMLLEGLAAATPTINLPLNSQFPPVARVSAPFNFTFSKSTFSSDKVLTYALSNAPSWLSLDSATRTLSGTPPDWASGTSPTLDIIATDGSGSISMRSTLIVSTRKAPEITMPIAAQLQSQGANTAQNSIIFNSSSRFSFSFSTGTFTYPVGRSTFTYFETPSAIGMAAVTMDNAPLPPWISFDNSTLTFLGETPDSKALTQPQEHFGIRLIALDEPGFAGASVPFYITVENHKLEWVVPAFEMKIFVGKPFEFKALSGSLKLDGKVANTADIISVTTTKVPWLEFDNTNYVLFGTPRERRKSASPLDVTVSAQDRYGGTATAVIRVTLANNIFFDGDIASINATIGQPFSYSVSQVFVDSTAVDIGVSISPQVSWLSFDSKALAISGDVSKSAEESSINITMAATPKLALSNTTPDLKSFTINVVSQPSSTLSGVHTSATIETEDSTVDSNGLEATTAPTGNASRHGLTRGELAAAIILSIFAVIFMAGILLYCGRRQRNRFKLSDTIVPLSKRAISTPRLQKKFSILGLNGSPGSSHPGLRAKAKNLNKVTFDNPDPFSTKYPSATVRQSASSSKYSDEVSPHLNVGHSGHKDFSRPFQGTGGSANSIDDDPDILIIQNFPRESEGTKSHGITAAPSAVRTKGGTYSFHPYRTTPGASPNLEKTPEATCATKMKKYRAHKRHRTPSDLGPLPNTPSKQYSSTGLQRTGSERSTRTVQPWSKKNRANGHNHSTSVNPVGESTWESTPGSPIKSSAARPRSSLSVVTESTDVLYLDHPSPTTTTNDSLPLTFNSASPFTQPLQTFLDMAYSPPGSNLGNSRSSLSQLPSRRTTGSSPFFSGSHRTSARVQSRGKMLFGTDKEAAAKISRRQAVPEPLALRKLAREENKLQALQDPELAQLLDGLGGSRIDPAISSYAGSIEMTEDGTKRLISFLASVDKRKSWVSDTDSRKSFSAWDFEQEKEGPSEAPTGMLQRFKSYRSNVSTRSKTTFRGQSIWLGNEDKDARGPTFMEQMASLEYCGVLFGSNPDKGGRWARSQWSESIGGSSKRLSTPLSPKSFELGIWGKRDGNDGVGSVVV</sequence>
<feature type="compositionally biased region" description="Polar residues" evidence="1">
    <location>
        <begin position="851"/>
        <end position="868"/>
    </location>
</feature>
<gene>
    <name evidence="5" type="ORF">VE01_04180</name>
</gene>
<proteinExistence type="predicted"/>
<evidence type="ECO:0000256" key="2">
    <source>
        <dbReference type="SAM" id="Phobius"/>
    </source>
</evidence>
<feature type="chain" id="PRO_5008608729" description="Dystroglycan-type cadherin-like domain-containing protein" evidence="3">
    <location>
        <begin position="31"/>
        <end position="1097"/>
    </location>
</feature>
<keyword evidence="6" id="KW-1185">Reference proteome</keyword>
<dbReference type="EMBL" id="KV460226">
    <property type="protein sequence ID" value="OBT96766.1"/>
    <property type="molecule type" value="Genomic_DNA"/>
</dbReference>
<evidence type="ECO:0000256" key="1">
    <source>
        <dbReference type="SAM" id="MobiDB-lite"/>
    </source>
</evidence>
<keyword evidence="3" id="KW-0732">Signal</keyword>
<dbReference type="GeneID" id="28837566"/>
<dbReference type="GO" id="GO:0016020">
    <property type="term" value="C:membrane"/>
    <property type="evidence" value="ECO:0007669"/>
    <property type="project" value="InterPro"/>
</dbReference>
<reference evidence="6" key="2">
    <citation type="journal article" date="2018" name="Nat. Commun.">
        <title>Extreme sensitivity to ultraviolet light in the fungal pathogen causing white-nose syndrome of bats.</title>
        <authorList>
            <person name="Palmer J.M."/>
            <person name="Drees K.P."/>
            <person name="Foster J.T."/>
            <person name="Lindner D.L."/>
        </authorList>
    </citation>
    <scope>NUCLEOTIDE SEQUENCE [LARGE SCALE GENOMIC DNA]</scope>
    <source>
        <strain evidence="6">UAMH 10579</strain>
    </source>
</reference>
<keyword evidence="2" id="KW-0472">Membrane</keyword>
<dbReference type="SMART" id="SM00736">
    <property type="entry name" value="CADG"/>
    <property type="match status" value="2"/>
</dbReference>
<dbReference type="GO" id="GO:0005509">
    <property type="term" value="F:calcium ion binding"/>
    <property type="evidence" value="ECO:0007669"/>
    <property type="project" value="InterPro"/>
</dbReference>
<dbReference type="Proteomes" id="UP000091956">
    <property type="component" value="Unassembled WGS sequence"/>
</dbReference>
<feature type="domain" description="Dystroglycan-type cadherin-like" evidence="4">
    <location>
        <begin position="149"/>
        <end position="256"/>
    </location>
</feature>
<dbReference type="Pfam" id="PF05345">
    <property type="entry name" value="He_PIG"/>
    <property type="match status" value="1"/>
</dbReference>
<keyword evidence="2" id="KW-0812">Transmembrane</keyword>
<dbReference type="Gene3D" id="2.60.40.10">
    <property type="entry name" value="Immunoglobulins"/>
    <property type="match status" value="4"/>
</dbReference>
<feature type="signal peptide" evidence="3">
    <location>
        <begin position="1"/>
        <end position="30"/>
    </location>
</feature>
<feature type="compositionally biased region" description="Low complexity" evidence="1">
    <location>
        <begin position="830"/>
        <end position="850"/>
    </location>
</feature>